<protein>
    <recommendedName>
        <fullName evidence="3">PD(D/E)XK endonuclease domain-containing protein</fullName>
    </recommendedName>
</protein>
<evidence type="ECO:0000313" key="1">
    <source>
        <dbReference type="EMBL" id="RCW27861.1"/>
    </source>
</evidence>
<evidence type="ECO:0000313" key="2">
    <source>
        <dbReference type="Proteomes" id="UP000252582"/>
    </source>
</evidence>
<accession>A0A6I7HQ41</accession>
<sequence length="204" mass="22499">MIQTLSEEDLRRRHAENSVLRETIVEHLFVGDLLRRLWQCGILDAEVLKSEFDAGGYDLVLTCRGVTRHIQLKVTRVGGARSKINVNLRLSEKPSGCVVWIAVDDELNLKKYRWFGNEPGRPLSQVAEMGAVKHTKGDAKGIKAVRLGQRSVKAGVFTPVENLDDLLHRLLGSEILTVAHASRGHYSGGNSLSGECPCPLISPP</sequence>
<dbReference type="RefSeq" id="WP_210205957.1">
    <property type="nucleotide sequence ID" value="NZ_QPIX01000002.1"/>
</dbReference>
<organism evidence="1 2">
    <name type="scientific">Ciceribacter lividus</name>
    <dbReference type="NCBI Taxonomy" id="1197950"/>
    <lineage>
        <taxon>Bacteria</taxon>
        <taxon>Pseudomonadati</taxon>
        <taxon>Pseudomonadota</taxon>
        <taxon>Alphaproteobacteria</taxon>
        <taxon>Hyphomicrobiales</taxon>
        <taxon>Rhizobiaceae</taxon>
        <taxon>Ciceribacter</taxon>
    </lineage>
</organism>
<dbReference type="EMBL" id="QPIX01000002">
    <property type="protein sequence ID" value="RCW27861.1"/>
    <property type="molecule type" value="Genomic_DNA"/>
</dbReference>
<name>A0A6I7HQ41_9HYPH</name>
<gene>
    <name evidence="1" type="ORF">DFR48_102350</name>
</gene>
<evidence type="ECO:0008006" key="3">
    <source>
        <dbReference type="Google" id="ProtNLM"/>
    </source>
</evidence>
<keyword evidence="2" id="KW-1185">Reference proteome</keyword>
<proteinExistence type="predicted"/>
<comment type="caution">
    <text evidence="1">The sequence shown here is derived from an EMBL/GenBank/DDBJ whole genome shotgun (WGS) entry which is preliminary data.</text>
</comment>
<reference evidence="1 2" key="1">
    <citation type="submission" date="2018-07" db="EMBL/GenBank/DDBJ databases">
        <title>Genomic Encyclopedia of Type Strains, Phase IV (KMG-IV): sequencing the most valuable type-strain genomes for metagenomic binning, comparative biology and taxonomic classification.</title>
        <authorList>
            <person name="Goeker M."/>
        </authorList>
    </citation>
    <scope>NUCLEOTIDE SEQUENCE [LARGE SCALE GENOMIC DNA]</scope>
    <source>
        <strain evidence="1 2">DSM 25528</strain>
    </source>
</reference>
<dbReference type="Proteomes" id="UP000252582">
    <property type="component" value="Unassembled WGS sequence"/>
</dbReference>
<dbReference type="AlphaFoldDB" id="A0A6I7HQ41"/>